<reference evidence="3 4" key="1">
    <citation type="journal article" date="2013" name="PLoS ONE">
        <title>Predicting the Proteins of Angomonas deanei, Strigomonas culicis and Their Respective Endosymbionts Reveals New Aspects of the Trypanosomatidae Family.</title>
        <authorList>
            <person name="Motta M.C."/>
            <person name="Martins A.C."/>
            <person name="de Souza S.S."/>
            <person name="Catta-Preta C.M."/>
            <person name="Silva R."/>
            <person name="Klein C.C."/>
            <person name="de Almeida L.G."/>
            <person name="de Lima Cunha O."/>
            <person name="Ciapina L.P."/>
            <person name="Brocchi M."/>
            <person name="Colabardini A.C."/>
            <person name="de Araujo Lima B."/>
            <person name="Machado C.R."/>
            <person name="de Almeida Soares C.M."/>
            <person name="Probst C.M."/>
            <person name="de Menezes C.B."/>
            <person name="Thompson C.E."/>
            <person name="Bartholomeu D.C."/>
            <person name="Gradia D.F."/>
            <person name="Pavoni D.P."/>
            <person name="Grisard E.C."/>
            <person name="Fantinatti-Garboggini F."/>
            <person name="Marchini F.K."/>
            <person name="Rodrigues-Luiz G.F."/>
            <person name="Wagner G."/>
            <person name="Goldman G.H."/>
            <person name="Fietto J.L."/>
            <person name="Elias M.C."/>
            <person name="Goldman M.H."/>
            <person name="Sagot M.F."/>
            <person name="Pereira M."/>
            <person name="Stoco P.H."/>
            <person name="de Mendonca-Neto R.P."/>
            <person name="Teixeira S.M."/>
            <person name="Maciel T.E."/>
            <person name="de Oliveira Mendes T.A."/>
            <person name="Urmenyi T.P."/>
            <person name="de Souza W."/>
            <person name="Schenkman S."/>
            <person name="de Vasconcelos A.T."/>
        </authorList>
    </citation>
    <scope>NUCLEOTIDE SEQUENCE [LARGE SCALE GENOMIC DNA]</scope>
</reference>
<keyword evidence="2" id="KW-1133">Transmembrane helix</keyword>
<dbReference type="EMBL" id="ATMH01001304">
    <property type="protein sequence ID" value="EPY34798.1"/>
    <property type="molecule type" value="Genomic_DNA"/>
</dbReference>
<dbReference type="OrthoDB" id="269633at2759"/>
<dbReference type="Proteomes" id="UP000015354">
    <property type="component" value="Unassembled WGS sequence"/>
</dbReference>
<keyword evidence="2" id="KW-0472">Membrane</keyword>
<evidence type="ECO:0000256" key="1">
    <source>
        <dbReference type="SAM" id="MobiDB-lite"/>
    </source>
</evidence>
<feature type="region of interest" description="Disordered" evidence="1">
    <location>
        <begin position="72"/>
        <end position="117"/>
    </location>
</feature>
<evidence type="ECO:0008006" key="5">
    <source>
        <dbReference type="Google" id="ProtNLM"/>
    </source>
</evidence>
<proteinExistence type="predicted"/>
<organism evidence="3 4">
    <name type="scientific">Strigomonas culicis</name>
    <dbReference type="NCBI Taxonomy" id="28005"/>
    <lineage>
        <taxon>Eukaryota</taxon>
        <taxon>Discoba</taxon>
        <taxon>Euglenozoa</taxon>
        <taxon>Kinetoplastea</taxon>
        <taxon>Metakinetoplastina</taxon>
        <taxon>Trypanosomatida</taxon>
        <taxon>Trypanosomatidae</taxon>
        <taxon>Strigomonadinae</taxon>
        <taxon>Strigomonas</taxon>
    </lineage>
</organism>
<name>S9V1B2_9TRYP</name>
<evidence type="ECO:0000313" key="3">
    <source>
        <dbReference type="EMBL" id="EPY34798.1"/>
    </source>
</evidence>
<accession>S9V1B2</accession>
<dbReference type="AlphaFoldDB" id="S9V1B2"/>
<feature type="compositionally biased region" description="Basic and acidic residues" evidence="1">
    <location>
        <begin position="84"/>
        <end position="93"/>
    </location>
</feature>
<keyword evidence="2" id="KW-0812">Transmembrane</keyword>
<gene>
    <name evidence="3" type="ORF">STCU_01304</name>
</gene>
<protein>
    <recommendedName>
        <fullName evidence="5">Transmembrane protein</fullName>
    </recommendedName>
</protein>
<evidence type="ECO:0000313" key="4">
    <source>
        <dbReference type="Proteomes" id="UP000015354"/>
    </source>
</evidence>
<sequence>MDRERRIVEREMNQVVADASSPLAQMHVRESMKKNKFTMVLYALALFAPAFCLASFYASKMQEIRSQFRDPYALPEGFDPNTESVKRSTKDLDAGAQVPKSLVLGAKPGSSRETAPK</sequence>
<comment type="caution">
    <text evidence="3">The sequence shown here is derived from an EMBL/GenBank/DDBJ whole genome shotgun (WGS) entry which is preliminary data.</text>
</comment>
<evidence type="ECO:0000256" key="2">
    <source>
        <dbReference type="SAM" id="Phobius"/>
    </source>
</evidence>
<feature type="transmembrane region" description="Helical" evidence="2">
    <location>
        <begin position="39"/>
        <end position="58"/>
    </location>
</feature>
<keyword evidence="4" id="KW-1185">Reference proteome</keyword>